<comment type="subcellular location">
    <subcellularLocation>
        <location evidence="2">Cytoplasm</location>
    </subcellularLocation>
</comment>
<dbReference type="EMBL" id="MU826389">
    <property type="protein sequence ID" value="KAJ7376814.1"/>
    <property type="molecule type" value="Genomic_DNA"/>
</dbReference>
<dbReference type="GO" id="GO:0061621">
    <property type="term" value="P:canonical glycolysis"/>
    <property type="evidence" value="ECO:0007669"/>
    <property type="project" value="TreeGrafter"/>
</dbReference>
<dbReference type="OrthoDB" id="537915at2759"/>
<keyword evidence="13" id="KW-0324">Glycolysis</keyword>
<organism evidence="16 17">
    <name type="scientific">Desmophyllum pertusum</name>
    <dbReference type="NCBI Taxonomy" id="174260"/>
    <lineage>
        <taxon>Eukaryota</taxon>
        <taxon>Metazoa</taxon>
        <taxon>Cnidaria</taxon>
        <taxon>Anthozoa</taxon>
        <taxon>Hexacorallia</taxon>
        <taxon>Scleractinia</taxon>
        <taxon>Caryophylliina</taxon>
        <taxon>Caryophylliidae</taxon>
        <taxon>Desmophyllum</taxon>
    </lineage>
</organism>
<dbReference type="PROSITE" id="PS00433">
    <property type="entry name" value="PHOSPHOFRUCTOKINASE"/>
    <property type="match status" value="1"/>
</dbReference>
<dbReference type="GO" id="GO:0046872">
    <property type="term" value="F:metal ion binding"/>
    <property type="evidence" value="ECO:0007669"/>
    <property type="project" value="UniProtKB-KW"/>
</dbReference>
<keyword evidence="5" id="KW-0963">Cytoplasm</keyword>
<evidence type="ECO:0000256" key="3">
    <source>
        <dbReference type="ARBA" id="ARBA00004679"/>
    </source>
</evidence>
<evidence type="ECO:0000256" key="11">
    <source>
        <dbReference type="ARBA" id="ARBA00022840"/>
    </source>
</evidence>
<dbReference type="PRINTS" id="PR00476">
    <property type="entry name" value="PHFRCTKINASE"/>
</dbReference>
<keyword evidence="6" id="KW-0021">Allosteric enzyme</keyword>
<evidence type="ECO:0000259" key="15">
    <source>
        <dbReference type="Pfam" id="PF00365"/>
    </source>
</evidence>
<evidence type="ECO:0000256" key="2">
    <source>
        <dbReference type="ARBA" id="ARBA00004496"/>
    </source>
</evidence>
<keyword evidence="17" id="KW-1185">Reference proteome</keyword>
<dbReference type="Gene3D" id="3.40.50.450">
    <property type="match status" value="2"/>
</dbReference>
<dbReference type="GO" id="GO:0070095">
    <property type="term" value="F:fructose-6-phosphate binding"/>
    <property type="evidence" value="ECO:0007669"/>
    <property type="project" value="TreeGrafter"/>
</dbReference>
<dbReference type="AlphaFoldDB" id="A0A9X0CX92"/>
<comment type="caution">
    <text evidence="16">The sequence shown here is derived from an EMBL/GenBank/DDBJ whole genome shotgun (WGS) entry which is preliminary data.</text>
</comment>
<dbReference type="GO" id="GO:0042802">
    <property type="term" value="F:identical protein binding"/>
    <property type="evidence" value="ECO:0007669"/>
    <property type="project" value="TreeGrafter"/>
</dbReference>
<dbReference type="GO" id="GO:0048029">
    <property type="term" value="F:monosaccharide binding"/>
    <property type="evidence" value="ECO:0007669"/>
    <property type="project" value="TreeGrafter"/>
</dbReference>
<dbReference type="InterPro" id="IPR015912">
    <property type="entry name" value="Phosphofructokinase_CS"/>
</dbReference>
<keyword evidence="12" id="KW-0460">Magnesium</keyword>
<keyword evidence="7" id="KW-0808">Transferase</keyword>
<gene>
    <name evidence="16" type="ORF">OS493_032276</name>
</gene>
<dbReference type="GO" id="GO:0005524">
    <property type="term" value="F:ATP binding"/>
    <property type="evidence" value="ECO:0007669"/>
    <property type="project" value="UniProtKB-KW"/>
</dbReference>
<comment type="cofactor">
    <cofactor evidence="1">
        <name>Mg(2+)</name>
        <dbReference type="ChEBI" id="CHEBI:18420"/>
    </cofactor>
</comment>
<dbReference type="PANTHER" id="PTHR13697">
    <property type="entry name" value="PHOSPHOFRUCTOKINASE"/>
    <property type="match status" value="1"/>
</dbReference>
<evidence type="ECO:0000256" key="10">
    <source>
        <dbReference type="ARBA" id="ARBA00022777"/>
    </source>
</evidence>
<accession>A0A9X0CX92</accession>
<dbReference type="Proteomes" id="UP001163046">
    <property type="component" value="Unassembled WGS sequence"/>
</dbReference>
<evidence type="ECO:0000256" key="12">
    <source>
        <dbReference type="ARBA" id="ARBA00022842"/>
    </source>
</evidence>
<sequence>MCLALAKESEYGWLPVADWAVHGDPQLGTKRCRDFANRLLLAPSFRTLPSKDLQKVAESSLPITAIQGLLVIVGFENLPKHVTSSLRSVFHGDLFPLPSVTMSLVTDLSLGADTALNVITETNIEHLVNKKGSVRRGLIIRNEKCSDNYTTDFIAALYREEGEGLFTVRTNVLGHVQQGGSPSPFDRIQATRQATLAVNWLTDKIAQNITDEGSVETSSPDTACLLGIKKASNPFTPVQELKLVTDFKHRIPRDQWWLDLRPCRKFWPSITSTSSTIGRTTCHLSREAHVMCT</sequence>
<evidence type="ECO:0000256" key="9">
    <source>
        <dbReference type="ARBA" id="ARBA00022741"/>
    </source>
</evidence>
<reference evidence="16" key="1">
    <citation type="submission" date="2023-01" db="EMBL/GenBank/DDBJ databases">
        <title>Genome assembly of the deep-sea coral Lophelia pertusa.</title>
        <authorList>
            <person name="Herrera S."/>
            <person name="Cordes E."/>
        </authorList>
    </citation>
    <scope>NUCLEOTIDE SEQUENCE</scope>
    <source>
        <strain evidence="16">USNM1676648</strain>
        <tissue evidence="16">Polyp</tissue>
    </source>
</reference>
<evidence type="ECO:0000256" key="6">
    <source>
        <dbReference type="ARBA" id="ARBA00022533"/>
    </source>
</evidence>
<evidence type="ECO:0000256" key="13">
    <source>
        <dbReference type="ARBA" id="ARBA00023152"/>
    </source>
</evidence>
<protein>
    <recommendedName>
        <fullName evidence="4">6-phosphofructokinase</fullName>
        <ecNumber evidence="4">2.7.1.11</ecNumber>
    </recommendedName>
</protein>
<evidence type="ECO:0000256" key="4">
    <source>
        <dbReference type="ARBA" id="ARBA00012055"/>
    </source>
</evidence>
<dbReference type="GO" id="GO:0016208">
    <property type="term" value="F:AMP binding"/>
    <property type="evidence" value="ECO:0007669"/>
    <property type="project" value="TreeGrafter"/>
</dbReference>
<dbReference type="InterPro" id="IPR000023">
    <property type="entry name" value="Phosphofructokinase_dom"/>
</dbReference>
<proteinExistence type="predicted"/>
<evidence type="ECO:0000256" key="8">
    <source>
        <dbReference type="ARBA" id="ARBA00022723"/>
    </source>
</evidence>
<dbReference type="InterPro" id="IPR022953">
    <property type="entry name" value="ATP_PFK"/>
</dbReference>
<keyword evidence="11" id="KW-0067">ATP-binding</keyword>
<name>A0A9X0CX92_9CNID</name>
<keyword evidence="9" id="KW-0547">Nucleotide-binding</keyword>
<keyword evidence="8" id="KW-0479">Metal-binding</keyword>
<comment type="catalytic activity">
    <reaction evidence="14">
        <text>beta-D-fructose 6-phosphate + ATP = beta-D-fructose 1,6-bisphosphate + ADP + H(+)</text>
        <dbReference type="Rhea" id="RHEA:16109"/>
        <dbReference type="ChEBI" id="CHEBI:15378"/>
        <dbReference type="ChEBI" id="CHEBI:30616"/>
        <dbReference type="ChEBI" id="CHEBI:32966"/>
        <dbReference type="ChEBI" id="CHEBI:57634"/>
        <dbReference type="ChEBI" id="CHEBI:456216"/>
        <dbReference type="EC" id="2.7.1.11"/>
    </reaction>
</comment>
<comment type="pathway">
    <text evidence="3">Carbohydrate degradation; glycolysis; D-glyceraldehyde 3-phosphate and glycerone phosphate from D-glucose: step 3/4.</text>
</comment>
<evidence type="ECO:0000256" key="5">
    <source>
        <dbReference type="ARBA" id="ARBA00022490"/>
    </source>
</evidence>
<feature type="domain" description="Phosphofructokinase" evidence="15">
    <location>
        <begin position="124"/>
        <end position="201"/>
    </location>
</feature>
<evidence type="ECO:0000313" key="16">
    <source>
        <dbReference type="EMBL" id="KAJ7376814.1"/>
    </source>
</evidence>
<dbReference type="GO" id="GO:0030388">
    <property type="term" value="P:fructose 1,6-bisphosphate metabolic process"/>
    <property type="evidence" value="ECO:0007669"/>
    <property type="project" value="TreeGrafter"/>
</dbReference>
<dbReference type="EC" id="2.7.1.11" evidence="4"/>
<evidence type="ECO:0000313" key="17">
    <source>
        <dbReference type="Proteomes" id="UP001163046"/>
    </source>
</evidence>
<dbReference type="Pfam" id="PF00365">
    <property type="entry name" value="PFK"/>
    <property type="match status" value="1"/>
</dbReference>
<dbReference type="SUPFAM" id="SSF53784">
    <property type="entry name" value="Phosphofructokinase"/>
    <property type="match status" value="1"/>
</dbReference>
<keyword evidence="10" id="KW-0418">Kinase</keyword>
<evidence type="ECO:0000256" key="1">
    <source>
        <dbReference type="ARBA" id="ARBA00001946"/>
    </source>
</evidence>
<dbReference type="PANTHER" id="PTHR13697:SF4">
    <property type="entry name" value="ATP-DEPENDENT 6-PHOSPHOFRUCTOKINASE"/>
    <property type="match status" value="1"/>
</dbReference>
<evidence type="ECO:0000256" key="7">
    <source>
        <dbReference type="ARBA" id="ARBA00022679"/>
    </source>
</evidence>
<dbReference type="InterPro" id="IPR035966">
    <property type="entry name" value="PKF_sf"/>
</dbReference>
<dbReference type="GO" id="GO:0006002">
    <property type="term" value="P:fructose 6-phosphate metabolic process"/>
    <property type="evidence" value="ECO:0007669"/>
    <property type="project" value="InterPro"/>
</dbReference>
<dbReference type="GO" id="GO:0005945">
    <property type="term" value="C:6-phosphofructokinase complex"/>
    <property type="evidence" value="ECO:0007669"/>
    <property type="project" value="TreeGrafter"/>
</dbReference>
<dbReference type="GO" id="GO:0003872">
    <property type="term" value="F:6-phosphofructokinase activity"/>
    <property type="evidence" value="ECO:0007669"/>
    <property type="project" value="UniProtKB-EC"/>
</dbReference>
<evidence type="ECO:0000256" key="14">
    <source>
        <dbReference type="ARBA" id="ARBA00048070"/>
    </source>
</evidence>